<gene>
    <name evidence="12" type="ORF">GBAR_LOCUS16835</name>
</gene>
<evidence type="ECO:0000256" key="8">
    <source>
        <dbReference type="ARBA" id="ARBA00023242"/>
    </source>
</evidence>
<evidence type="ECO:0000313" key="12">
    <source>
        <dbReference type="EMBL" id="CAI8029675.1"/>
    </source>
</evidence>
<evidence type="ECO:0000256" key="4">
    <source>
        <dbReference type="ARBA" id="ARBA00022833"/>
    </source>
</evidence>
<dbReference type="GO" id="GO:0006357">
    <property type="term" value="P:regulation of transcription by RNA polymerase II"/>
    <property type="evidence" value="ECO:0007669"/>
    <property type="project" value="TreeGrafter"/>
</dbReference>
<feature type="region of interest" description="Disordered" evidence="9">
    <location>
        <begin position="270"/>
        <end position="315"/>
    </location>
</feature>
<keyword evidence="6" id="KW-0238">DNA-binding</keyword>
<evidence type="ECO:0000259" key="11">
    <source>
        <dbReference type="PROSITE" id="PS51293"/>
    </source>
</evidence>
<evidence type="ECO:0000313" key="13">
    <source>
        <dbReference type="Proteomes" id="UP001174909"/>
    </source>
</evidence>
<evidence type="ECO:0000256" key="5">
    <source>
        <dbReference type="ARBA" id="ARBA00023015"/>
    </source>
</evidence>
<keyword evidence="13" id="KW-1185">Reference proteome</keyword>
<comment type="subcellular location">
    <subcellularLocation>
        <location evidence="1">Nucleus</location>
    </subcellularLocation>
</comment>
<feature type="domain" description="SANT" evidence="11">
    <location>
        <begin position="145"/>
        <end position="196"/>
    </location>
</feature>
<evidence type="ECO:0000256" key="2">
    <source>
        <dbReference type="ARBA" id="ARBA00022723"/>
    </source>
</evidence>
<dbReference type="SMART" id="SM01189">
    <property type="entry name" value="ELM2"/>
    <property type="match status" value="1"/>
</dbReference>
<dbReference type="PANTHER" id="PTHR16089:SF28">
    <property type="entry name" value="REST COREPRESSOR"/>
    <property type="match status" value="1"/>
</dbReference>
<dbReference type="Pfam" id="PF01448">
    <property type="entry name" value="ELM2"/>
    <property type="match status" value="1"/>
</dbReference>
<dbReference type="PANTHER" id="PTHR16089">
    <property type="entry name" value="REST COREPRESSOR COREST PROTEIN-RELATED"/>
    <property type="match status" value="1"/>
</dbReference>
<feature type="compositionally biased region" description="Polar residues" evidence="9">
    <location>
        <begin position="214"/>
        <end position="235"/>
    </location>
</feature>
<dbReference type="Gene3D" id="4.10.1240.50">
    <property type="match status" value="1"/>
</dbReference>
<keyword evidence="7" id="KW-0804">Transcription</keyword>
<dbReference type="GO" id="GO:0000118">
    <property type="term" value="C:histone deacetylase complex"/>
    <property type="evidence" value="ECO:0007669"/>
    <property type="project" value="TreeGrafter"/>
</dbReference>
<dbReference type="PROSITE" id="PS51156">
    <property type="entry name" value="ELM2"/>
    <property type="match status" value="1"/>
</dbReference>
<dbReference type="AlphaFoldDB" id="A0AA35SGI2"/>
<dbReference type="PROSITE" id="PS51293">
    <property type="entry name" value="SANT"/>
    <property type="match status" value="1"/>
</dbReference>
<reference evidence="12" key="1">
    <citation type="submission" date="2023-03" db="EMBL/GenBank/DDBJ databases">
        <authorList>
            <person name="Steffen K."/>
            <person name="Cardenas P."/>
        </authorList>
    </citation>
    <scope>NUCLEOTIDE SEQUENCE</scope>
</reference>
<keyword evidence="3" id="KW-0863">Zinc-finger</keyword>
<dbReference type="GO" id="GO:0005667">
    <property type="term" value="C:transcription regulator complex"/>
    <property type="evidence" value="ECO:0007669"/>
    <property type="project" value="TreeGrafter"/>
</dbReference>
<feature type="domain" description="ELM2" evidence="10">
    <location>
        <begin position="56"/>
        <end position="144"/>
    </location>
</feature>
<dbReference type="Gene3D" id="1.10.10.60">
    <property type="entry name" value="Homeodomain-like"/>
    <property type="match status" value="1"/>
</dbReference>
<proteinExistence type="predicted"/>
<dbReference type="SUPFAM" id="SSF46689">
    <property type="entry name" value="Homeodomain-like"/>
    <property type="match status" value="1"/>
</dbReference>
<dbReference type="GO" id="GO:0003677">
    <property type="term" value="F:DNA binding"/>
    <property type="evidence" value="ECO:0007669"/>
    <property type="project" value="UniProtKB-KW"/>
</dbReference>
<dbReference type="InterPro" id="IPR000949">
    <property type="entry name" value="ELM2_dom"/>
</dbReference>
<comment type="caution">
    <text evidence="12">The sequence shown here is derived from an EMBL/GenBank/DDBJ whole genome shotgun (WGS) entry which is preliminary data.</text>
</comment>
<dbReference type="EMBL" id="CASHTH010002427">
    <property type="protein sequence ID" value="CAI8029675.1"/>
    <property type="molecule type" value="Genomic_DNA"/>
</dbReference>
<dbReference type="GO" id="GO:0008270">
    <property type="term" value="F:zinc ion binding"/>
    <property type="evidence" value="ECO:0007669"/>
    <property type="project" value="UniProtKB-KW"/>
</dbReference>
<evidence type="ECO:0000256" key="6">
    <source>
        <dbReference type="ARBA" id="ARBA00023125"/>
    </source>
</evidence>
<name>A0AA35SGI2_GEOBA</name>
<dbReference type="Proteomes" id="UP001174909">
    <property type="component" value="Unassembled WGS sequence"/>
</dbReference>
<dbReference type="GO" id="GO:0003714">
    <property type="term" value="F:transcription corepressor activity"/>
    <property type="evidence" value="ECO:0007669"/>
    <property type="project" value="TreeGrafter"/>
</dbReference>
<evidence type="ECO:0000259" key="10">
    <source>
        <dbReference type="PROSITE" id="PS51156"/>
    </source>
</evidence>
<evidence type="ECO:0000256" key="7">
    <source>
        <dbReference type="ARBA" id="ARBA00023163"/>
    </source>
</evidence>
<dbReference type="InterPro" id="IPR009057">
    <property type="entry name" value="Homeodomain-like_sf"/>
</dbReference>
<protein>
    <submittedName>
        <fullName evidence="12">REST corepressor 1</fullName>
    </submittedName>
</protein>
<keyword evidence="8" id="KW-0539">Nucleus</keyword>
<evidence type="ECO:0000256" key="3">
    <source>
        <dbReference type="ARBA" id="ARBA00022771"/>
    </source>
</evidence>
<dbReference type="InterPro" id="IPR017884">
    <property type="entry name" value="SANT_dom"/>
</dbReference>
<evidence type="ECO:0000256" key="1">
    <source>
        <dbReference type="ARBA" id="ARBA00004123"/>
    </source>
</evidence>
<keyword evidence="5" id="KW-0805">Transcription regulation</keyword>
<keyword evidence="2" id="KW-0479">Metal-binding</keyword>
<feature type="region of interest" description="Disordered" evidence="9">
    <location>
        <begin position="211"/>
        <end position="235"/>
    </location>
</feature>
<organism evidence="12 13">
    <name type="scientific">Geodia barretti</name>
    <name type="common">Barrett's horny sponge</name>
    <dbReference type="NCBI Taxonomy" id="519541"/>
    <lineage>
        <taxon>Eukaryota</taxon>
        <taxon>Metazoa</taxon>
        <taxon>Porifera</taxon>
        <taxon>Demospongiae</taxon>
        <taxon>Heteroscleromorpha</taxon>
        <taxon>Tetractinellida</taxon>
        <taxon>Astrophorina</taxon>
        <taxon>Geodiidae</taxon>
        <taxon>Geodia</taxon>
    </lineage>
</organism>
<dbReference type="FunFam" id="1.10.10.60:FF:000012">
    <property type="entry name" value="Metastasis-associated 1 family, member 3"/>
    <property type="match status" value="1"/>
</dbReference>
<feature type="compositionally biased region" description="Basic and acidic residues" evidence="9">
    <location>
        <begin position="270"/>
        <end position="303"/>
    </location>
</feature>
<evidence type="ECO:0000256" key="9">
    <source>
        <dbReference type="SAM" id="MobiDB-lite"/>
    </source>
</evidence>
<accession>A0AA35SGI2</accession>
<keyword evidence="4" id="KW-0862">Zinc</keyword>
<dbReference type="InterPro" id="IPR051066">
    <property type="entry name" value="Trans_reg/Corepressor"/>
</dbReference>
<sequence>MHLCLLDQGEGTGAISVGHTVQVEAMSGMNTRSVQRALNSIMGPTAEAMANGLQEPAMRIGAEFQVAIPDMSEFHSTTDPDSMSQGSGSILVWTPNPNLKTEYLDGYLKVAKEQFGYGMEQALGLLYWHKYNIEKAVEDLSNFCPIQEEWNMEDKVTFEQAFQYHGKNFQRIRTMLPEKPISGLVKYYYLWKRSYSQYSLMDKHAKKNGRRIVSSGQLPNNDDADSTGSWSTNDTLPFSQPTTVLLSSKGKQLPRGIHLHTTELVAVSSDVERGADKTAGQRDQELERKDPDLQAVGERESQSRQRRAPSSPRVFEEDAIRGSTRWSRRWWWWIWDLQMERGRDRDCSGRYMLHPTYVHTSYDSIKNKVCSILCSNLSLFQRYI</sequence>